<dbReference type="InterPro" id="IPR000834">
    <property type="entry name" value="Peptidase_M14"/>
</dbReference>
<keyword evidence="9" id="KW-0482">Metalloprotease</keyword>
<dbReference type="Pfam" id="PF00246">
    <property type="entry name" value="Peptidase_M14"/>
    <property type="match status" value="1"/>
</dbReference>
<dbReference type="FunFam" id="3.40.630.10:FF:000084">
    <property type="entry name" value="Carboxypeptidase B2"/>
    <property type="match status" value="1"/>
</dbReference>
<evidence type="ECO:0000256" key="12">
    <source>
        <dbReference type="SAM" id="SignalP"/>
    </source>
</evidence>
<dbReference type="GO" id="GO:0005615">
    <property type="term" value="C:extracellular space"/>
    <property type="evidence" value="ECO:0007669"/>
    <property type="project" value="TreeGrafter"/>
</dbReference>
<gene>
    <name evidence="14" type="primary">jg26963</name>
    <name evidence="14" type="ORF">PAEG_LOCUS18080</name>
</gene>
<comment type="caution">
    <text evidence="14">The sequence shown here is derived from an EMBL/GenBank/DDBJ whole genome shotgun (WGS) entry which is preliminary data.</text>
</comment>
<evidence type="ECO:0000256" key="11">
    <source>
        <dbReference type="PROSITE-ProRule" id="PRU01379"/>
    </source>
</evidence>
<evidence type="ECO:0000313" key="14">
    <source>
        <dbReference type="EMBL" id="CAH2241663.1"/>
    </source>
</evidence>
<accession>A0A8S4RX37</accession>
<dbReference type="PANTHER" id="PTHR11705">
    <property type="entry name" value="PROTEASE FAMILY M14 CARBOXYPEPTIDASE A,B"/>
    <property type="match status" value="1"/>
</dbReference>
<reference evidence="14" key="1">
    <citation type="submission" date="2022-03" db="EMBL/GenBank/DDBJ databases">
        <authorList>
            <person name="Lindestad O."/>
        </authorList>
    </citation>
    <scope>NUCLEOTIDE SEQUENCE</scope>
</reference>
<dbReference type="SUPFAM" id="SSF53187">
    <property type="entry name" value="Zn-dependent exopeptidases"/>
    <property type="match status" value="1"/>
</dbReference>
<evidence type="ECO:0000256" key="3">
    <source>
        <dbReference type="ARBA" id="ARBA00022645"/>
    </source>
</evidence>
<feature type="signal peptide" evidence="12">
    <location>
        <begin position="1"/>
        <end position="17"/>
    </location>
</feature>
<evidence type="ECO:0000256" key="9">
    <source>
        <dbReference type="ARBA" id="ARBA00023049"/>
    </source>
</evidence>
<dbReference type="PANTHER" id="PTHR11705:SF153">
    <property type="entry name" value="ZINC CARBOXYPEPTIDASE A 1-LIKE PROTEIN"/>
    <property type="match status" value="1"/>
</dbReference>
<dbReference type="GO" id="GO:0006508">
    <property type="term" value="P:proteolysis"/>
    <property type="evidence" value="ECO:0007669"/>
    <property type="project" value="UniProtKB-KW"/>
</dbReference>
<dbReference type="GO" id="GO:0008270">
    <property type="term" value="F:zinc ion binding"/>
    <property type="evidence" value="ECO:0007669"/>
    <property type="project" value="InterPro"/>
</dbReference>
<dbReference type="PROSITE" id="PS52035">
    <property type="entry name" value="PEPTIDASE_M14"/>
    <property type="match status" value="1"/>
</dbReference>
<evidence type="ECO:0000256" key="7">
    <source>
        <dbReference type="ARBA" id="ARBA00022801"/>
    </source>
</evidence>
<dbReference type="InterPro" id="IPR036990">
    <property type="entry name" value="M14A-like_propep"/>
</dbReference>
<dbReference type="SUPFAM" id="SSF54897">
    <property type="entry name" value="Protease propeptides/inhibitors"/>
    <property type="match status" value="1"/>
</dbReference>
<keyword evidence="7" id="KW-0378">Hydrolase</keyword>
<evidence type="ECO:0000256" key="6">
    <source>
        <dbReference type="ARBA" id="ARBA00022729"/>
    </source>
</evidence>
<evidence type="ECO:0000256" key="5">
    <source>
        <dbReference type="ARBA" id="ARBA00022723"/>
    </source>
</evidence>
<evidence type="ECO:0000256" key="8">
    <source>
        <dbReference type="ARBA" id="ARBA00022833"/>
    </source>
</evidence>
<evidence type="ECO:0000256" key="2">
    <source>
        <dbReference type="ARBA" id="ARBA00005988"/>
    </source>
</evidence>
<dbReference type="AlphaFoldDB" id="A0A8S4RX37"/>
<keyword evidence="4" id="KW-0645">Protease</keyword>
<evidence type="ECO:0000313" key="15">
    <source>
        <dbReference type="Proteomes" id="UP000838756"/>
    </source>
</evidence>
<keyword evidence="8" id="KW-0862">Zinc</keyword>
<dbReference type="Gene3D" id="3.40.630.10">
    <property type="entry name" value="Zn peptidases"/>
    <property type="match status" value="1"/>
</dbReference>
<dbReference type="OrthoDB" id="3626597at2759"/>
<dbReference type="SMART" id="SM00631">
    <property type="entry name" value="Zn_pept"/>
    <property type="match status" value="1"/>
</dbReference>
<evidence type="ECO:0000256" key="4">
    <source>
        <dbReference type="ARBA" id="ARBA00022670"/>
    </source>
</evidence>
<dbReference type="EMBL" id="CAKXAJ010025588">
    <property type="protein sequence ID" value="CAH2241663.1"/>
    <property type="molecule type" value="Genomic_DNA"/>
</dbReference>
<evidence type="ECO:0000256" key="10">
    <source>
        <dbReference type="ARBA" id="ARBA00023157"/>
    </source>
</evidence>
<organism evidence="14 15">
    <name type="scientific">Pararge aegeria aegeria</name>
    <dbReference type="NCBI Taxonomy" id="348720"/>
    <lineage>
        <taxon>Eukaryota</taxon>
        <taxon>Metazoa</taxon>
        <taxon>Ecdysozoa</taxon>
        <taxon>Arthropoda</taxon>
        <taxon>Hexapoda</taxon>
        <taxon>Insecta</taxon>
        <taxon>Pterygota</taxon>
        <taxon>Neoptera</taxon>
        <taxon>Endopterygota</taxon>
        <taxon>Lepidoptera</taxon>
        <taxon>Glossata</taxon>
        <taxon>Ditrysia</taxon>
        <taxon>Papilionoidea</taxon>
        <taxon>Nymphalidae</taxon>
        <taxon>Satyrinae</taxon>
        <taxon>Satyrini</taxon>
        <taxon>Parargina</taxon>
        <taxon>Pararge</taxon>
    </lineage>
</organism>
<dbReference type="GO" id="GO:0004181">
    <property type="term" value="F:metallocarboxypeptidase activity"/>
    <property type="evidence" value="ECO:0007669"/>
    <property type="project" value="InterPro"/>
</dbReference>
<protein>
    <submittedName>
        <fullName evidence="14">Jg26963 protein</fullName>
    </submittedName>
</protein>
<comment type="similarity">
    <text evidence="2 11">Belongs to the peptidase M14 family.</text>
</comment>
<comment type="caution">
    <text evidence="11">Lacks conserved residue(s) required for the propagation of feature annotation.</text>
</comment>
<dbReference type="Pfam" id="PF02244">
    <property type="entry name" value="Propep_M14"/>
    <property type="match status" value="1"/>
</dbReference>
<feature type="chain" id="PRO_5035941847" evidence="12">
    <location>
        <begin position="18"/>
        <end position="417"/>
    </location>
</feature>
<keyword evidence="10" id="KW-1015">Disulfide bond</keyword>
<feature type="domain" description="Peptidase M14" evidence="13">
    <location>
        <begin position="118"/>
        <end position="411"/>
    </location>
</feature>
<name>A0A8S4RX37_9NEOP</name>
<dbReference type="Proteomes" id="UP000838756">
    <property type="component" value="Unassembled WGS sequence"/>
</dbReference>
<keyword evidence="3" id="KW-0121">Carboxypeptidase</keyword>
<dbReference type="Gene3D" id="3.30.70.340">
    <property type="entry name" value="Metallocarboxypeptidase-like"/>
    <property type="match status" value="1"/>
</dbReference>
<proteinExistence type="inferred from homology"/>
<dbReference type="InterPro" id="IPR003146">
    <property type="entry name" value="M14A_act_pep"/>
</dbReference>
<evidence type="ECO:0000256" key="1">
    <source>
        <dbReference type="ARBA" id="ARBA00001947"/>
    </source>
</evidence>
<sequence>MFQKILIFIVLSVVTLAEKVRYDDYSLYKIYAHTEDHVNFLNELQKANDGVHFWKTPAQVGDYASVISSPEEKYSLEHILRKRSIYYDVMVDNIQQAFEDQIISRRKRDTRKQLFWTNFQTMSDIYEWFQHLANTHGDIVSIIRAGQSFEGKNITGVRISRGTARNRPIIFVEGGQIGADWLSPTVITYLVDQLVLGDNTEARRASEDFEWHIFPILNPDGHEFTQNSDRLWLKNRRPTTGRAIGVDLSRNWNSHWGIIGGSFVPEDNNFIGLGPFTEVETRAVSRYIESISSRLVSSLSFRAFGQRLLIPFAHSINQMYNYNDTIIIGRRAMGSLSVRYNTRFNVGTSRAVHDGATGSIADWIKHRFNPPVVFTYQLRDEGTWGYTLPANQVLPSCEETFDSVMAIIREAKLLKVL</sequence>
<keyword evidence="5" id="KW-0479">Metal-binding</keyword>
<keyword evidence="6 12" id="KW-0732">Signal</keyword>
<keyword evidence="15" id="KW-1185">Reference proteome</keyword>
<comment type="cofactor">
    <cofactor evidence="1">
        <name>Zn(2+)</name>
        <dbReference type="ChEBI" id="CHEBI:29105"/>
    </cofactor>
</comment>
<evidence type="ECO:0000259" key="13">
    <source>
        <dbReference type="PROSITE" id="PS52035"/>
    </source>
</evidence>